<evidence type="ECO:0000256" key="1">
    <source>
        <dbReference type="ARBA" id="ARBA00022737"/>
    </source>
</evidence>
<evidence type="ECO:0000313" key="6">
    <source>
        <dbReference type="Proteomes" id="UP000799757"/>
    </source>
</evidence>
<gene>
    <name evidence="5" type="ORF">K505DRAFT_415062</name>
</gene>
<feature type="region of interest" description="Disordered" evidence="4">
    <location>
        <begin position="857"/>
        <end position="884"/>
    </location>
</feature>
<dbReference type="PROSITE" id="PS50088">
    <property type="entry name" value="ANK_REPEAT"/>
    <property type="match status" value="2"/>
</dbReference>
<dbReference type="Pfam" id="PF00023">
    <property type="entry name" value="Ank"/>
    <property type="match status" value="1"/>
</dbReference>
<evidence type="ECO:0000256" key="3">
    <source>
        <dbReference type="PROSITE-ProRule" id="PRU00023"/>
    </source>
</evidence>
<feature type="region of interest" description="Disordered" evidence="4">
    <location>
        <begin position="779"/>
        <end position="800"/>
    </location>
</feature>
<dbReference type="PANTHER" id="PTHR24171:SF9">
    <property type="entry name" value="ANKYRIN REPEAT DOMAIN-CONTAINING PROTEIN 39"/>
    <property type="match status" value="1"/>
</dbReference>
<dbReference type="SUPFAM" id="SSF48403">
    <property type="entry name" value="Ankyrin repeat"/>
    <property type="match status" value="2"/>
</dbReference>
<evidence type="ECO:0000256" key="2">
    <source>
        <dbReference type="ARBA" id="ARBA00023043"/>
    </source>
</evidence>
<dbReference type="PANTHER" id="PTHR24171">
    <property type="entry name" value="ANKYRIN REPEAT DOMAIN-CONTAINING PROTEIN 39-RELATED"/>
    <property type="match status" value="1"/>
</dbReference>
<dbReference type="Proteomes" id="UP000799757">
    <property type="component" value="Unassembled WGS sequence"/>
</dbReference>
<name>A0A6A6XLQ3_9PLEO</name>
<keyword evidence="2 3" id="KW-0040">ANK repeat</keyword>
<dbReference type="Pfam" id="PF12796">
    <property type="entry name" value="Ank_2"/>
    <property type="match status" value="1"/>
</dbReference>
<dbReference type="AlphaFoldDB" id="A0A6A6XLQ3"/>
<dbReference type="InterPro" id="IPR036770">
    <property type="entry name" value="Ankyrin_rpt-contain_sf"/>
</dbReference>
<feature type="repeat" description="ANK" evidence="3">
    <location>
        <begin position="468"/>
        <end position="500"/>
    </location>
</feature>
<dbReference type="InterPro" id="IPR002110">
    <property type="entry name" value="Ankyrin_rpt"/>
</dbReference>
<organism evidence="5 6">
    <name type="scientific">Melanomma pulvis-pyrius CBS 109.77</name>
    <dbReference type="NCBI Taxonomy" id="1314802"/>
    <lineage>
        <taxon>Eukaryota</taxon>
        <taxon>Fungi</taxon>
        <taxon>Dikarya</taxon>
        <taxon>Ascomycota</taxon>
        <taxon>Pezizomycotina</taxon>
        <taxon>Dothideomycetes</taxon>
        <taxon>Pleosporomycetidae</taxon>
        <taxon>Pleosporales</taxon>
        <taxon>Melanommataceae</taxon>
        <taxon>Melanomma</taxon>
    </lineage>
</organism>
<evidence type="ECO:0000313" key="5">
    <source>
        <dbReference type="EMBL" id="KAF2797460.1"/>
    </source>
</evidence>
<sequence length="884" mass="99550">MDPLSISASIITVISAAGAVLKRMEDIRARSNPHAEILTVMNMVTDLQSTLIVVRDCEEALRNSKIPETQRGYQVLPETISKAQKSLDRLVHFSYEKMLRNGKGMARLGLTEKKRRQLFEIKQSIDESHRNLRLVLLSANLHHTPVLLSAIHDVSIVQRDHVVKTSATLEQIITQITTMQAINISESGGNDLDVDTSAETFTSPTKTDKAKISQKRDDVYLTSQLCITTSMPQRGCAGTCNCQCHIRSQFRTPQWLSAIVGTLFYSSSYNPSPEVRPCNSLKCVRSRPSSSSYFTYYFPTWMIRSALVFSTWNNLDGRNSSWVFKMPNEIDSVNVCWYYIRRNSIEKIRGLLKKRSMTPYDMRSDGTTVLHFALFYSIEICELLVIAGADWHFKNRCGRSPSDYAWHTILRSNSTNDVAKSLRNMIDLEDSHDLCLNPLHRIIVDLSGADLRTQLELDPARIDERDGLGMTPLMWAASRGDYANLQILLSHNASINLRDMQNKSVMHYAASSASLGCIKALLDANVDHSVEDEYGNTPLHGISYSYASPLAIRGCILALQGQGADIEARNKNGNTPLMEATLTESIGVIDALLQCDADVNAIDPHDISIIARAISSNVSEVLQLLCRRETKSSWVTKSHHLNNVLKVAGAFGNVRMIKIIANSDISPVECNIEEVWYWYKKIRGEVYWVERCSPEEELAAFEYLLEKKWRPVDEMEGQIEDLEDTLGDQVALVEFDDRCSDAETGSFEDAMEDLPSFCWKRMERVEWIHGETFMHVRPKERPKRKVHTLATRNRDPSPRTIRIPEEPHSLLVVDDLRRLNVIIAEPRVAAVSEAACGAGSVAAVGRRVGVDERARCEGGEEEGEEREMHGGRSRRGVYKTDFCS</sequence>
<dbReference type="EMBL" id="MU001806">
    <property type="protein sequence ID" value="KAF2797460.1"/>
    <property type="molecule type" value="Genomic_DNA"/>
</dbReference>
<dbReference type="Gene3D" id="1.25.40.20">
    <property type="entry name" value="Ankyrin repeat-containing domain"/>
    <property type="match status" value="3"/>
</dbReference>
<dbReference type="OrthoDB" id="341259at2759"/>
<evidence type="ECO:0000256" key="4">
    <source>
        <dbReference type="SAM" id="MobiDB-lite"/>
    </source>
</evidence>
<reference evidence="5" key="1">
    <citation type="journal article" date="2020" name="Stud. Mycol.">
        <title>101 Dothideomycetes genomes: a test case for predicting lifestyles and emergence of pathogens.</title>
        <authorList>
            <person name="Haridas S."/>
            <person name="Albert R."/>
            <person name="Binder M."/>
            <person name="Bloem J."/>
            <person name="Labutti K."/>
            <person name="Salamov A."/>
            <person name="Andreopoulos B."/>
            <person name="Baker S."/>
            <person name="Barry K."/>
            <person name="Bills G."/>
            <person name="Bluhm B."/>
            <person name="Cannon C."/>
            <person name="Castanera R."/>
            <person name="Culley D."/>
            <person name="Daum C."/>
            <person name="Ezra D."/>
            <person name="Gonzalez J."/>
            <person name="Henrissat B."/>
            <person name="Kuo A."/>
            <person name="Liang C."/>
            <person name="Lipzen A."/>
            <person name="Lutzoni F."/>
            <person name="Magnuson J."/>
            <person name="Mondo S."/>
            <person name="Nolan M."/>
            <person name="Ohm R."/>
            <person name="Pangilinan J."/>
            <person name="Park H.-J."/>
            <person name="Ramirez L."/>
            <person name="Alfaro M."/>
            <person name="Sun H."/>
            <person name="Tritt A."/>
            <person name="Yoshinaga Y."/>
            <person name="Zwiers L.-H."/>
            <person name="Turgeon B."/>
            <person name="Goodwin S."/>
            <person name="Spatafora J."/>
            <person name="Crous P."/>
            <person name="Grigoriev I."/>
        </authorList>
    </citation>
    <scope>NUCLEOTIDE SEQUENCE</scope>
    <source>
        <strain evidence="5">CBS 109.77</strain>
    </source>
</reference>
<accession>A0A6A6XLQ3</accession>
<keyword evidence="1" id="KW-0677">Repeat</keyword>
<feature type="repeat" description="ANK" evidence="3">
    <location>
        <begin position="572"/>
        <end position="604"/>
    </location>
</feature>
<dbReference type="PROSITE" id="PS50297">
    <property type="entry name" value="ANK_REP_REGION"/>
    <property type="match status" value="2"/>
</dbReference>
<dbReference type="SMART" id="SM00248">
    <property type="entry name" value="ANK"/>
    <property type="match status" value="8"/>
</dbReference>
<keyword evidence="6" id="KW-1185">Reference proteome</keyword>
<protein>
    <submittedName>
        <fullName evidence="5">Ankyrin</fullName>
    </submittedName>
</protein>
<proteinExistence type="predicted"/>